<organism evidence="12 13">
    <name type="scientific">Pomacea canaliculata</name>
    <name type="common">Golden apple snail</name>
    <dbReference type="NCBI Taxonomy" id="400727"/>
    <lineage>
        <taxon>Eukaryota</taxon>
        <taxon>Metazoa</taxon>
        <taxon>Spiralia</taxon>
        <taxon>Lophotrochozoa</taxon>
        <taxon>Mollusca</taxon>
        <taxon>Gastropoda</taxon>
        <taxon>Caenogastropoda</taxon>
        <taxon>Architaenioglossa</taxon>
        <taxon>Ampullarioidea</taxon>
        <taxon>Ampullariidae</taxon>
        <taxon>Pomacea</taxon>
    </lineage>
</organism>
<keyword evidence="3 10" id="KW-0812">Transmembrane</keyword>
<evidence type="ECO:0000256" key="4">
    <source>
        <dbReference type="ARBA" id="ARBA00022989"/>
    </source>
</evidence>
<dbReference type="PRINTS" id="PR00237">
    <property type="entry name" value="GPCRRHODOPSN"/>
</dbReference>
<gene>
    <name evidence="12" type="ORF">C0Q70_06721</name>
</gene>
<protein>
    <recommendedName>
        <fullName evidence="11">G-protein coupled receptors family 1 profile domain-containing protein</fullName>
    </recommendedName>
</protein>
<dbReference type="Gene3D" id="1.20.1070.10">
    <property type="entry name" value="Rhodopsin 7-helix transmembrane proteins"/>
    <property type="match status" value="1"/>
</dbReference>
<evidence type="ECO:0000256" key="6">
    <source>
        <dbReference type="ARBA" id="ARBA00023136"/>
    </source>
</evidence>
<feature type="transmembrane region" description="Helical" evidence="10">
    <location>
        <begin position="77"/>
        <end position="99"/>
    </location>
</feature>
<keyword evidence="6 10" id="KW-0472">Membrane</keyword>
<comment type="subcellular location">
    <subcellularLocation>
        <location evidence="1">Cell membrane</location>
        <topology evidence="1">Multi-pass membrane protein</topology>
    </subcellularLocation>
</comment>
<evidence type="ECO:0000256" key="8">
    <source>
        <dbReference type="ARBA" id="ARBA00023224"/>
    </source>
</evidence>
<feature type="transmembrane region" description="Helical" evidence="10">
    <location>
        <begin position="147"/>
        <end position="172"/>
    </location>
</feature>
<dbReference type="GO" id="GO:0008528">
    <property type="term" value="F:G protein-coupled peptide receptor activity"/>
    <property type="evidence" value="ECO:0007669"/>
    <property type="project" value="TreeGrafter"/>
</dbReference>
<evidence type="ECO:0000256" key="2">
    <source>
        <dbReference type="ARBA" id="ARBA00022475"/>
    </source>
</evidence>
<dbReference type="CDD" id="cd00637">
    <property type="entry name" value="7tm_classA_rhodopsin-like"/>
    <property type="match status" value="1"/>
</dbReference>
<feature type="compositionally biased region" description="Basic and acidic residues" evidence="9">
    <location>
        <begin position="265"/>
        <end position="281"/>
    </location>
</feature>
<feature type="domain" description="G-protein coupled receptors family 1 profile" evidence="11">
    <location>
        <begin position="47"/>
        <end position="210"/>
    </location>
</feature>
<keyword evidence="4 10" id="KW-1133">Transmembrane helix</keyword>
<comment type="caution">
    <text evidence="12">The sequence shown here is derived from an EMBL/GenBank/DDBJ whole genome shotgun (WGS) entry which is preliminary data.</text>
</comment>
<evidence type="ECO:0000256" key="7">
    <source>
        <dbReference type="ARBA" id="ARBA00023170"/>
    </source>
</evidence>
<dbReference type="SUPFAM" id="SSF81321">
    <property type="entry name" value="Family A G protein-coupled receptor-like"/>
    <property type="match status" value="1"/>
</dbReference>
<feature type="transmembrane region" description="Helical" evidence="10">
    <location>
        <begin position="105"/>
        <end position="127"/>
    </location>
</feature>
<dbReference type="AlphaFoldDB" id="A0A2T7PD29"/>
<dbReference type="PANTHER" id="PTHR24230">
    <property type="entry name" value="G-PROTEIN COUPLED RECEPTOR"/>
    <property type="match status" value="1"/>
</dbReference>
<dbReference type="GO" id="GO:0005886">
    <property type="term" value="C:plasma membrane"/>
    <property type="evidence" value="ECO:0007669"/>
    <property type="project" value="UniProtKB-SubCell"/>
</dbReference>
<dbReference type="PROSITE" id="PS50262">
    <property type="entry name" value="G_PROTEIN_RECEP_F1_2"/>
    <property type="match status" value="1"/>
</dbReference>
<evidence type="ECO:0000313" key="12">
    <source>
        <dbReference type="EMBL" id="PVD31309.1"/>
    </source>
</evidence>
<feature type="compositionally biased region" description="Basic residues" evidence="9">
    <location>
        <begin position="282"/>
        <end position="291"/>
    </location>
</feature>
<dbReference type="InterPro" id="IPR000276">
    <property type="entry name" value="GPCR_Rhodpsn"/>
</dbReference>
<evidence type="ECO:0000256" key="5">
    <source>
        <dbReference type="ARBA" id="ARBA00023040"/>
    </source>
</evidence>
<keyword evidence="13" id="KW-1185">Reference proteome</keyword>
<feature type="transmembrane region" description="Helical" evidence="10">
    <location>
        <begin position="34"/>
        <end position="56"/>
    </location>
</feature>
<feature type="compositionally biased region" description="Basic and acidic residues" evidence="9">
    <location>
        <begin position="302"/>
        <end position="334"/>
    </location>
</feature>
<dbReference type="PANTHER" id="PTHR24230:SF12">
    <property type="entry name" value="CYSTEINYL LEUKOTRIENE RECEPTOR 1"/>
    <property type="match status" value="1"/>
</dbReference>
<dbReference type="InterPro" id="IPR017452">
    <property type="entry name" value="GPCR_Rhodpsn_7TM"/>
</dbReference>
<proteinExistence type="predicted"/>
<keyword evidence="7" id="KW-0675">Receptor</keyword>
<evidence type="ECO:0000259" key="11">
    <source>
        <dbReference type="PROSITE" id="PS50262"/>
    </source>
</evidence>
<dbReference type="GO" id="GO:0007218">
    <property type="term" value="P:neuropeptide signaling pathway"/>
    <property type="evidence" value="ECO:0007669"/>
    <property type="project" value="TreeGrafter"/>
</dbReference>
<feature type="transmembrane region" description="Helical" evidence="10">
    <location>
        <begin position="192"/>
        <end position="210"/>
    </location>
</feature>
<dbReference type="Proteomes" id="UP000245119">
    <property type="component" value="Linkage Group LG4"/>
</dbReference>
<keyword evidence="8" id="KW-0807">Transducer</keyword>
<reference evidence="12 13" key="1">
    <citation type="submission" date="2018-04" db="EMBL/GenBank/DDBJ databases">
        <title>The genome of golden apple snail Pomacea canaliculata provides insight into stress tolerance and invasive adaptation.</title>
        <authorList>
            <person name="Liu C."/>
            <person name="Liu B."/>
            <person name="Ren Y."/>
            <person name="Zhang Y."/>
            <person name="Wang H."/>
            <person name="Li S."/>
            <person name="Jiang F."/>
            <person name="Yin L."/>
            <person name="Zhang G."/>
            <person name="Qian W."/>
            <person name="Fan W."/>
        </authorList>
    </citation>
    <scope>NUCLEOTIDE SEQUENCE [LARGE SCALE GENOMIC DNA]</scope>
    <source>
        <strain evidence="12">SZHN2017</strain>
        <tissue evidence="12">Muscle</tissue>
    </source>
</reference>
<keyword evidence="2" id="KW-1003">Cell membrane</keyword>
<sequence length="394" mass="45050">MTDDFYVYDSNESDTTYESSDDSKLTHHPDVITASYIGVLVLLGLMTNGVVCYVYLRLMTGSVITRPFQPFIVTMSSADLICCLFGFPIDMFLLLTPWAPSHLRLWVFSSVIISVCITLDVLMLVALNTIRYFSVMYPSMTIGRKAVITTLVATLMMSCVVNAPFTFMYGVIMINLKDDYIILCESPAVVDSMYFTTHLVLYLIVMTYLLQQDIQLAWYISKLTQNGGLVTVMSRRRAVSGISHTYIFGSVRRGAYLRNKKKKNKDAYRVRSRKRAQESVKSRRKKSRQRLKMPSLHFLELPSERREKPAGKKKDEKENVKRRRTEAEGRDHYPHQQNPALYLESRLQKQENSRIPEQDRSAACSFNGQVAAQLSANVGEEEAFHQPTLRSRAP</sequence>
<feature type="region of interest" description="Disordered" evidence="9">
    <location>
        <begin position="260"/>
        <end position="362"/>
    </location>
</feature>
<dbReference type="EMBL" id="PZQS01000004">
    <property type="protein sequence ID" value="PVD31309.1"/>
    <property type="molecule type" value="Genomic_DNA"/>
</dbReference>
<accession>A0A2T7PD29</accession>
<evidence type="ECO:0000256" key="3">
    <source>
        <dbReference type="ARBA" id="ARBA00022692"/>
    </source>
</evidence>
<feature type="compositionally biased region" description="Basic and acidic residues" evidence="9">
    <location>
        <begin position="346"/>
        <end position="360"/>
    </location>
</feature>
<evidence type="ECO:0000256" key="9">
    <source>
        <dbReference type="SAM" id="MobiDB-lite"/>
    </source>
</evidence>
<evidence type="ECO:0000256" key="1">
    <source>
        <dbReference type="ARBA" id="ARBA00004651"/>
    </source>
</evidence>
<evidence type="ECO:0000256" key="10">
    <source>
        <dbReference type="SAM" id="Phobius"/>
    </source>
</evidence>
<name>A0A2T7PD29_POMCA</name>
<evidence type="ECO:0000313" key="13">
    <source>
        <dbReference type="Proteomes" id="UP000245119"/>
    </source>
</evidence>
<keyword evidence="5" id="KW-0297">G-protein coupled receptor</keyword>